<proteinExistence type="inferred from homology"/>
<comment type="similarity">
    <text evidence="1">Belongs to the NDRG family.</text>
</comment>
<dbReference type="Pfam" id="PF03096">
    <property type="entry name" value="Ndr"/>
    <property type="match status" value="1"/>
</dbReference>
<dbReference type="AlphaFoldDB" id="A0A8X6XAD9"/>
<dbReference type="OrthoDB" id="741027at2759"/>
<evidence type="ECO:0000256" key="1">
    <source>
        <dbReference type="ARBA" id="ARBA00005598"/>
    </source>
</evidence>
<keyword evidence="3" id="KW-1185">Reference proteome</keyword>
<dbReference type="InterPro" id="IPR004142">
    <property type="entry name" value="NDRG"/>
</dbReference>
<sequence>MKIEDRYSHSYKKRQDKIIFVPIYKIVVSAPNISYRYRRRSYRKETQVWLFKSSIADSLKMNLNMDDIELRNIEPDQPLIRSLSRSESFTQQDDVIDTEYGAINVAVQGDRNKPAILTFHDIGLNHVSNFQAFFNFIDMRILMQSFTIYHVNAPGQSEGAPNLPENYVYPTMDELAETLVPVMKFYGLKHFIGLGVGAGANILSRFALEHPDCVDGLFLVNPTCTVSSWTEWGYQKLNAMHLRSSGMTASTLDYLMWHHFGRLLEERSHDLIQIYRQYFNTAINAYNLSLFIDSYVRCHILLLAGDMSPHLEDSVTMNSRLDPTNSTWMKLSGCGMVLEEEPAKVSEALRYFLQGLGYALNQYRRKSSAASSLSCEGLSTNTSKSAHSRGSSAAKLEVHIVENPINKLDVPC</sequence>
<name>A0A8X6XAD9_9ARAC</name>
<gene>
    <name evidence="2" type="primary">NDRG3</name>
    <name evidence="2" type="ORF">TNIN_209391</name>
</gene>
<protein>
    <submittedName>
        <fullName evidence="2">Protein NDRG3</fullName>
    </submittedName>
</protein>
<evidence type="ECO:0000313" key="3">
    <source>
        <dbReference type="Proteomes" id="UP000886998"/>
    </source>
</evidence>
<dbReference type="Gene3D" id="3.40.50.1820">
    <property type="entry name" value="alpha/beta hydrolase"/>
    <property type="match status" value="1"/>
</dbReference>
<dbReference type="EMBL" id="BMAV01006825">
    <property type="protein sequence ID" value="GFY49107.1"/>
    <property type="molecule type" value="Genomic_DNA"/>
</dbReference>
<dbReference type="Proteomes" id="UP000886998">
    <property type="component" value="Unassembled WGS sequence"/>
</dbReference>
<dbReference type="SUPFAM" id="SSF53474">
    <property type="entry name" value="alpha/beta-Hydrolases"/>
    <property type="match status" value="1"/>
</dbReference>
<evidence type="ECO:0000313" key="2">
    <source>
        <dbReference type="EMBL" id="GFY49107.1"/>
    </source>
</evidence>
<dbReference type="PANTHER" id="PTHR11034">
    <property type="entry name" value="N-MYC DOWNSTREAM REGULATED"/>
    <property type="match status" value="1"/>
</dbReference>
<organism evidence="2 3">
    <name type="scientific">Trichonephila inaurata madagascariensis</name>
    <dbReference type="NCBI Taxonomy" id="2747483"/>
    <lineage>
        <taxon>Eukaryota</taxon>
        <taxon>Metazoa</taxon>
        <taxon>Ecdysozoa</taxon>
        <taxon>Arthropoda</taxon>
        <taxon>Chelicerata</taxon>
        <taxon>Arachnida</taxon>
        <taxon>Araneae</taxon>
        <taxon>Araneomorphae</taxon>
        <taxon>Entelegynae</taxon>
        <taxon>Araneoidea</taxon>
        <taxon>Nephilidae</taxon>
        <taxon>Trichonephila</taxon>
        <taxon>Trichonephila inaurata</taxon>
    </lineage>
</organism>
<reference evidence="2" key="1">
    <citation type="submission" date="2020-08" db="EMBL/GenBank/DDBJ databases">
        <title>Multicomponent nature underlies the extraordinary mechanical properties of spider dragline silk.</title>
        <authorList>
            <person name="Kono N."/>
            <person name="Nakamura H."/>
            <person name="Mori M."/>
            <person name="Yoshida Y."/>
            <person name="Ohtoshi R."/>
            <person name="Malay A.D."/>
            <person name="Moran D.A.P."/>
            <person name="Tomita M."/>
            <person name="Numata K."/>
            <person name="Arakawa K."/>
        </authorList>
    </citation>
    <scope>NUCLEOTIDE SEQUENCE</scope>
</reference>
<comment type="caution">
    <text evidence="2">The sequence shown here is derived from an EMBL/GenBank/DDBJ whole genome shotgun (WGS) entry which is preliminary data.</text>
</comment>
<dbReference type="InterPro" id="IPR029058">
    <property type="entry name" value="AB_hydrolase_fold"/>
</dbReference>
<accession>A0A8X6XAD9</accession>